<feature type="region of interest" description="Disordered" evidence="8">
    <location>
        <begin position="43"/>
        <end position="69"/>
    </location>
</feature>
<dbReference type="GO" id="GO:0005634">
    <property type="term" value="C:nucleus"/>
    <property type="evidence" value="ECO:0007669"/>
    <property type="project" value="UniProtKB-SubCell"/>
</dbReference>
<sequence length="475" mass="53427">ELKYFRQRTLWLEDEIYRHFHVQCKDVPTGGSLRPEHHALLSNTEQDPSRQLLSPDLTSPSTQLHEAQDPLTPAGNAADIGMLALNATGEMRYLGPSSGAFFAAYASALARSCISTQNLWNSPSDSQQTKVGGKMDMGAASNLDRLLAGDISLFLQSYKMWIMPLYPILDSNDLDMLVARYNEGVEAHSSDSDRGLEKSTELMLFYLVMALGAINDANTIKQMRTLPQQEKPLDLSSPRPSPVSLCTRALQLIDYNSQRLHPSITFIQVIVLISIYSSYGPIGSSQWQLAGFAMRMAIETGLHCTPKENNPTDWAKDQRNRLFWTIYAIEISLAYNLGRPPSIGEEHIAAELPTPTNENISSLHHVRHRQIQSRVVTQVYGINNRTRRMTAEQRRIFISSLQQELDEWRANIPVNPQSHAAHPYSYSYWDRLYHGTTFVLHRSSPLCPNPPAQSLERCIRSAGNYIDERGQGCAN</sequence>
<dbReference type="OrthoDB" id="6612291at2759"/>
<dbReference type="InterPro" id="IPR007219">
    <property type="entry name" value="XnlR_reg_dom"/>
</dbReference>
<keyword evidence="3" id="KW-0862">Zinc</keyword>
<dbReference type="CDD" id="cd12148">
    <property type="entry name" value="fungal_TF_MHR"/>
    <property type="match status" value="1"/>
</dbReference>
<dbReference type="Pfam" id="PF04082">
    <property type="entry name" value="Fungal_trans"/>
    <property type="match status" value="1"/>
</dbReference>
<evidence type="ECO:0000256" key="6">
    <source>
        <dbReference type="ARBA" id="ARBA00023163"/>
    </source>
</evidence>
<evidence type="ECO:0000256" key="4">
    <source>
        <dbReference type="ARBA" id="ARBA00023015"/>
    </source>
</evidence>
<dbReference type="GO" id="GO:0008270">
    <property type="term" value="F:zinc ion binding"/>
    <property type="evidence" value="ECO:0007669"/>
    <property type="project" value="InterPro"/>
</dbReference>
<proteinExistence type="predicted"/>
<evidence type="ECO:0000313" key="10">
    <source>
        <dbReference type="EMBL" id="RFU73585.1"/>
    </source>
</evidence>
<dbReference type="InterPro" id="IPR052202">
    <property type="entry name" value="Yeast_MetPath_Reg"/>
</dbReference>
<organism evidence="10 11">
    <name type="scientific">Trichoderma arundinaceum</name>
    <dbReference type="NCBI Taxonomy" id="490622"/>
    <lineage>
        <taxon>Eukaryota</taxon>
        <taxon>Fungi</taxon>
        <taxon>Dikarya</taxon>
        <taxon>Ascomycota</taxon>
        <taxon>Pezizomycotina</taxon>
        <taxon>Sordariomycetes</taxon>
        <taxon>Hypocreomycetidae</taxon>
        <taxon>Hypocreales</taxon>
        <taxon>Hypocreaceae</taxon>
        <taxon>Trichoderma</taxon>
    </lineage>
</organism>
<evidence type="ECO:0000256" key="1">
    <source>
        <dbReference type="ARBA" id="ARBA00004123"/>
    </source>
</evidence>
<evidence type="ECO:0000256" key="7">
    <source>
        <dbReference type="ARBA" id="ARBA00023242"/>
    </source>
</evidence>
<evidence type="ECO:0000256" key="5">
    <source>
        <dbReference type="ARBA" id="ARBA00023125"/>
    </source>
</evidence>
<evidence type="ECO:0000256" key="8">
    <source>
        <dbReference type="SAM" id="MobiDB-lite"/>
    </source>
</evidence>
<dbReference type="GO" id="GO:0043565">
    <property type="term" value="F:sequence-specific DNA binding"/>
    <property type="evidence" value="ECO:0007669"/>
    <property type="project" value="TreeGrafter"/>
</dbReference>
<keyword evidence="6" id="KW-0804">Transcription</keyword>
<feature type="non-terminal residue" evidence="10">
    <location>
        <position position="1"/>
    </location>
</feature>
<evidence type="ECO:0000256" key="2">
    <source>
        <dbReference type="ARBA" id="ARBA00022723"/>
    </source>
</evidence>
<keyword evidence="5" id="KW-0238">DNA-binding</keyword>
<dbReference type="AlphaFoldDB" id="A0A395NBX3"/>
<feature type="compositionally biased region" description="Polar residues" evidence="8">
    <location>
        <begin position="43"/>
        <end position="65"/>
    </location>
</feature>
<dbReference type="GO" id="GO:0006351">
    <property type="term" value="P:DNA-templated transcription"/>
    <property type="evidence" value="ECO:0007669"/>
    <property type="project" value="InterPro"/>
</dbReference>
<comment type="caution">
    <text evidence="10">The sequence shown here is derived from an EMBL/GenBank/DDBJ whole genome shotgun (WGS) entry which is preliminary data.</text>
</comment>
<keyword evidence="2" id="KW-0479">Metal-binding</keyword>
<keyword evidence="7" id="KW-0539">Nucleus</keyword>
<name>A0A395NBX3_TRIAR</name>
<dbReference type="SMART" id="SM00906">
    <property type="entry name" value="Fungal_trans"/>
    <property type="match status" value="1"/>
</dbReference>
<accession>A0A395NBX3</accession>
<dbReference type="GO" id="GO:0045944">
    <property type="term" value="P:positive regulation of transcription by RNA polymerase II"/>
    <property type="evidence" value="ECO:0007669"/>
    <property type="project" value="TreeGrafter"/>
</dbReference>
<feature type="domain" description="Xylanolytic transcriptional activator regulatory" evidence="9">
    <location>
        <begin position="286"/>
        <end position="359"/>
    </location>
</feature>
<dbReference type="Proteomes" id="UP000266272">
    <property type="component" value="Unassembled WGS sequence"/>
</dbReference>
<keyword evidence="4" id="KW-0805">Transcription regulation</keyword>
<reference evidence="10 11" key="1">
    <citation type="journal article" date="2018" name="PLoS Pathog.">
        <title>Evolution of structural diversity of trichothecenes, a family of toxins produced by plant pathogenic and entomopathogenic fungi.</title>
        <authorList>
            <person name="Proctor R.H."/>
            <person name="McCormick S.P."/>
            <person name="Kim H.S."/>
            <person name="Cardoza R.E."/>
            <person name="Stanley A.M."/>
            <person name="Lindo L."/>
            <person name="Kelly A."/>
            <person name="Brown D.W."/>
            <person name="Lee T."/>
            <person name="Vaughan M.M."/>
            <person name="Alexander N.J."/>
            <person name="Busman M."/>
            <person name="Gutierrez S."/>
        </authorList>
    </citation>
    <scope>NUCLEOTIDE SEQUENCE [LARGE SCALE GENOMIC DNA]</scope>
    <source>
        <strain evidence="10 11">IBT 40837</strain>
    </source>
</reference>
<comment type="subcellular location">
    <subcellularLocation>
        <location evidence="1">Nucleus</location>
    </subcellularLocation>
</comment>
<gene>
    <name evidence="10" type="ORF">TARUN_8655</name>
</gene>
<evidence type="ECO:0000313" key="11">
    <source>
        <dbReference type="Proteomes" id="UP000266272"/>
    </source>
</evidence>
<keyword evidence="11" id="KW-1185">Reference proteome</keyword>
<evidence type="ECO:0000256" key="3">
    <source>
        <dbReference type="ARBA" id="ARBA00022833"/>
    </source>
</evidence>
<dbReference type="PANTHER" id="PTHR47782:SF12">
    <property type="entry name" value="ZN(II)2CYS6 TRANSCRIPTION FACTOR (EUROFUNG)"/>
    <property type="match status" value="1"/>
</dbReference>
<evidence type="ECO:0000259" key="9">
    <source>
        <dbReference type="SMART" id="SM00906"/>
    </source>
</evidence>
<dbReference type="PANTHER" id="PTHR47782">
    <property type="entry name" value="ZN(II)2CYS6 TRANSCRIPTION FACTOR (EUROFUNG)-RELATED"/>
    <property type="match status" value="1"/>
</dbReference>
<dbReference type="EMBL" id="PXOA01000630">
    <property type="protein sequence ID" value="RFU73585.1"/>
    <property type="molecule type" value="Genomic_DNA"/>
</dbReference>
<protein>
    <recommendedName>
        <fullName evidence="9">Xylanolytic transcriptional activator regulatory domain-containing protein</fullName>
    </recommendedName>
</protein>
<dbReference type="GO" id="GO:0000981">
    <property type="term" value="F:DNA-binding transcription factor activity, RNA polymerase II-specific"/>
    <property type="evidence" value="ECO:0007669"/>
    <property type="project" value="TreeGrafter"/>
</dbReference>